<accession>N0B6U7</accession>
<gene>
    <name evidence="3" type="ORF">HYPDE_35383</name>
</gene>
<organism evidence="3 4">
    <name type="scientific">Hyphomicrobium denitrificans 1NES1</name>
    <dbReference type="NCBI Taxonomy" id="670307"/>
    <lineage>
        <taxon>Bacteria</taxon>
        <taxon>Pseudomonadati</taxon>
        <taxon>Pseudomonadota</taxon>
        <taxon>Alphaproteobacteria</taxon>
        <taxon>Hyphomicrobiales</taxon>
        <taxon>Hyphomicrobiaceae</taxon>
        <taxon>Hyphomicrobium</taxon>
    </lineage>
</organism>
<keyword evidence="2" id="KW-0472">Membrane</keyword>
<feature type="compositionally biased region" description="Polar residues" evidence="1">
    <location>
        <begin position="1264"/>
        <end position="1273"/>
    </location>
</feature>
<evidence type="ECO:0000313" key="4">
    <source>
        <dbReference type="Proteomes" id="UP000005952"/>
    </source>
</evidence>
<feature type="compositionally biased region" description="Polar residues" evidence="1">
    <location>
        <begin position="202"/>
        <end position="217"/>
    </location>
</feature>
<evidence type="ECO:0008006" key="5">
    <source>
        <dbReference type="Google" id="ProtNLM"/>
    </source>
</evidence>
<feature type="region of interest" description="Disordered" evidence="1">
    <location>
        <begin position="1"/>
        <end position="25"/>
    </location>
</feature>
<dbReference type="EMBL" id="CP005587">
    <property type="protein sequence ID" value="AGK58748.1"/>
    <property type="molecule type" value="Genomic_DNA"/>
</dbReference>
<dbReference type="AlphaFoldDB" id="N0B6U7"/>
<dbReference type="eggNOG" id="COG2982">
    <property type="taxonomic scope" value="Bacteria"/>
</dbReference>
<dbReference type="KEGG" id="hdt:HYPDE_35383"/>
<feature type="region of interest" description="Disordered" evidence="1">
    <location>
        <begin position="1200"/>
        <end position="1273"/>
    </location>
</feature>
<feature type="region of interest" description="Disordered" evidence="1">
    <location>
        <begin position="197"/>
        <end position="217"/>
    </location>
</feature>
<keyword evidence="2" id="KW-1133">Transmembrane helix</keyword>
<protein>
    <recommendedName>
        <fullName evidence="5">DUF3971 domain-containing protein</fullName>
    </recommendedName>
</protein>
<dbReference type="STRING" id="670307.HYPDE_35383"/>
<reference evidence="3 4" key="1">
    <citation type="journal article" date="2013" name="Genome Announc.">
        <title>Genome sequences for three denitrifying bacterial strains isolated from a uranium- and nitrate-contaminated subsurface environment.</title>
        <authorList>
            <person name="Venkatramanan R."/>
            <person name="Prakash O."/>
            <person name="Woyke T."/>
            <person name="Chain P."/>
            <person name="Goodwin L.A."/>
            <person name="Watson D."/>
            <person name="Brooks S."/>
            <person name="Kostka J.E."/>
            <person name="Green S.J."/>
        </authorList>
    </citation>
    <scope>NUCLEOTIDE SEQUENCE [LARGE SCALE GENOMIC DNA]</scope>
    <source>
        <strain evidence="3 4">1NES1</strain>
    </source>
</reference>
<keyword evidence="2" id="KW-0812">Transmembrane</keyword>
<dbReference type="HOGENOM" id="CLU_007198_1_0_5"/>
<sequence length="1273" mass="136322">MAKSVTGGRPVDGRDADQTAHHMNWSGTTTLPERVVAVSPEAEPDEAAMTRGLRRFFHGCRMMFYVVTPLVLLTAIGIGVLYVRLRHGPIGFDFVVAPIERGINAELTTSSVKIDGAELRLGTSGELEFRLRDVSVLEKGGDVVLSSPLAAVNISLAALMRGRIVPRRIELIDPIIALAYSEDAGFVFERAIPHPVPARAPNQGTPATAPSQDNTVAPNTTVAVRTVRTGHQINLARMLSDSSYRARQRLDATSYLTEFGLSNATVVVDYEGQRSSWRIDEASVDFNHQRKRSVISGRALVASKQGPWAFSFLTDEREAADKLEVKATVRDLVPSTLAAAAPPLALLGMFEFPVAADATVVLTRSGDIENGDLSLEFGKGRARLPYLVQPMDVTAGLFKLDYDGKKRRWDLQPSPVKWADGTIMFSGAMMDVAKANEPPQWRFALDGKKGVFEAPEFDVPPVTIDSWTAHGSIIPRRGQVDIDEFRLAGGGGVATVKATTQAGPQGQSMSAEFSVSPMPLKTLKALWPRALATGTREWVGKNLSAVDFQGGTLSFTNGNVGGVEAGTVLTDLEHVTASFEAKNLVFHPLPGMPEVEAPETSVKLTDNAIEIAMPRAETTLADGQRLALKDISVRTNNVMAPRPDGEISLSASGDLGPFIEAVQALPIRNLRDAPQLPKAGEGKVNAQFDIKVPFVPNVTGDDIAVTGKARITDGRFGKVAGRFDVQGFTLNLDLSDTALDAKGDLLVNGVPAKIAGQRLLGPGAGQQPPIKIMAKLDDADRTQLGLDINDIVQGVVPIEVSLEPVANGPLAIKLHADLTNADMALDHLQWHKAAGHTATVDADIASNPNHDTELQNFKITSDDIAAEGKIVFGPDNKIKQFEFPNLMLNVVSNLDIKGSRGKDDMWSIDASGKNFDGRNFFRSMFNIGNGPERKADLPGAAKGGRVNAQIDNVIGGYDVSLRNVKMQIETRGGNLTALNVKGTLDGGAPLAAEVDKSSGTRRLLVDSPDAGQVMKLVNFYPNMQGGRMRLEVNLDGTGPAEKTGILWVEDFKILGDPIVSEVVSSADQGRPAIEGRRNVTREVFEFDGMRAPFSVGYGQFVLEEAYLKGPLLGANLRGKVDFKTKRVNFGGTYIPLQGLNGALGGIPLLGQIISGTQGEGIFGITFAVQGPTSNPQVIVNPLSLVAPGIFREMFQMTASDPKVQIRGDDRPSQASTAARVRETAPDRPTTGQNAKSKATANVKAKPKPKPKKPVEAQAGAVDGWSSTTTQPSQ</sequence>
<dbReference type="Proteomes" id="UP000005952">
    <property type="component" value="Chromosome"/>
</dbReference>
<evidence type="ECO:0000256" key="2">
    <source>
        <dbReference type="SAM" id="Phobius"/>
    </source>
</evidence>
<dbReference type="RefSeq" id="WP_015598767.1">
    <property type="nucleotide sequence ID" value="NC_021172.1"/>
</dbReference>
<name>N0B6U7_9HYPH</name>
<keyword evidence="4" id="KW-1185">Reference proteome</keyword>
<evidence type="ECO:0000256" key="1">
    <source>
        <dbReference type="SAM" id="MobiDB-lite"/>
    </source>
</evidence>
<evidence type="ECO:0000313" key="3">
    <source>
        <dbReference type="EMBL" id="AGK58748.1"/>
    </source>
</evidence>
<proteinExistence type="predicted"/>
<feature type="compositionally biased region" description="Basic and acidic residues" evidence="1">
    <location>
        <begin position="11"/>
        <end position="20"/>
    </location>
</feature>
<feature type="transmembrane region" description="Helical" evidence="2">
    <location>
        <begin position="62"/>
        <end position="83"/>
    </location>
</feature>
<feature type="compositionally biased region" description="Polar residues" evidence="1">
    <location>
        <begin position="1229"/>
        <end position="1239"/>
    </location>
</feature>